<dbReference type="Pfam" id="PF25583">
    <property type="entry name" value="WCX"/>
    <property type="match status" value="1"/>
</dbReference>
<dbReference type="PANTHER" id="PTHR34580">
    <property type="match status" value="1"/>
</dbReference>
<gene>
    <name evidence="4" type="ORF">CLV30_101401</name>
</gene>
<reference evidence="4 5" key="1">
    <citation type="submission" date="2018-03" db="EMBL/GenBank/DDBJ databases">
        <title>Genomic Encyclopedia of Archaeal and Bacterial Type Strains, Phase II (KMG-II): from individual species to whole genera.</title>
        <authorList>
            <person name="Goeker M."/>
        </authorList>
    </citation>
    <scope>NUCLEOTIDE SEQUENCE [LARGE SCALE GENOMIC DNA]</scope>
    <source>
        <strain evidence="4 5">DSM 45211</strain>
    </source>
</reference>
<dbReference type="GO" id="GO:0003677">
    <property type="term" value="F:DNA binding"/>
    <property type="evidence" value="ECO:0007669"/>
    <property type="project" value="UniProtKB-KW"/>
</dbReference>
<dbReference type="Pfam" id="PF13280">
    <property type="entry name" value="WYL"/>
    <property type="match status" value="1"/>
</dbReference>
<dbReference type="OrthoDB" id="5176814at2"/>
<dbReference type="AlphaFoldDB" id="A0A2P8EG37"/>
<feature type="region of interest" description="Disordered" evidence="1">
    <location>
        <begin position="115"/>
        <end position="138"/>
    </location>
</feature>
<dbReference type="RefSeq" id="WP_106535481.1">
    <property type="nucleotide sequence ID" value="NZ_ML142897.1"/>
</dbReference>
<feature type="domain" description="WCX" evidence="3">
    <location>
        <begin position="232"/>
        <end position="306"/>
    </location>
</feature>
<evidence type="ECO:0000259" key="2">
    <source>
        <dbReference type="Pfam" id="PF13280"/>
    </source>
</evidence>
<accession>A0A2P8EG37</accession>
<feature type="compositionally biased region" description="Low complexity" evidence="1">
    <location>
        <begin position="118"/>
        <end position="128"/>
    </location>
</feature>
<evidence type="ECO:0000259" key="3">
    <source>
        <dbReference type="Pfam" id="PF25583"/>
    </source>
</evidence>
<protein>
    <submittedName>
        <fullName evidence="4">Putative DNA-binding transcriptional regulator YafY</fullName>
    </submittedName>
</protein>
<keyword evidence="4" id="KW-0238">DNA-binding</keyword>
<dbReference type="InterPro" id="IPR051534">
    <property type="entry name" value="CBASS_pafABC_assoc_protein"/>
</dbReference>
<feature type="domain" description="WYL" evidence="2">
    <location>
        <begin position="140"/>
        <end position="204"/>
    </location>
</feature>
<dbReference type="InterPro" id="IPR026881">
    <property type="entry name" value="WYL_dom"/>
</dbReference>
<proteinExistence type="predicted"/>
<dbReference type="PROSITE" id="PS52050">
    <property type="entry name" value="WYL"/>
    <property type="match status" value="1"/>
</dbReference>
<dbReference type="InterPro" id="IPR057727">
    <property type="entry name" value="WCX_dom"/>
</dbReference>
<keyword evidence="5" id="KW-1185">Reference proteome</keyword>
<evidence type="ECO:0000313" key="5">
    <source>
        <dbReference type="Proteomes" id="UP000243528"/>
    </source>
</evidence>
<dbReference type="PANTHER" id="PTHR34580:SF1">
    <property type="entry name" value="PROTEIN PAFC"/>
    <property type="match status" value="1"/>
</dbReference>
<comment type="caution">
    <text evidence="4">The sequence shown here is derived from an EMBL/GenBank/DDBJ whole genome shotgun (WGS) entry which is preliminary data.</text>
</comment>
<evidence type="ECO:0000313" key="4">
    <source>
        <dbReference type="EMBL" id="PSL08429.1"/>
    </source>
</evidence>
<evidence type="ECO:0000256" key="1">
    <source>
        <dbReference type="SAM" id="MobiDB-lite"/>
    </source>
</evidence>
<feature type="compositionally biased region" description="Basic and acidic residues" evidence="1">
    <location>
        <begin position="129"/>
        <end position="138"/>
    </location>
</feature>
<dbReference type="Proteomes" id="UP000243528">
    <property type="component" value="Unassembled WGS sequence"/>
</dbReference>
<name>A0A2P8EG37_9ACTN</name>
<sequence>MPGGRDQLGPLERLTRLLLALEAGQPGGRGADQLVAIGDYGAASDADAARQLHRDVGALQKIGWDIRNVAGAGEEAVYRLYARDTRLRVSLTAEHQVQLVRAALVAGDTAFGDHLGDPADVPADPGPVRSRDPHRPGHDALDKAAYAVENRCLLRFTYKQKPRVVHPHLVHPGASGWYVVGHEDATDDVDVTKRFVTDRMSDVSVDPPGTATIPADEPYDELNPITWHPDPAVDVVVETEPDHEPQVTAMLGEPVERTAQDGAVRLTVPVTHRAAFRARVYELGRRVRVIAPDEMRDEIVAELRRIVRPAG</sequence>
<dbReference type="EMBL" id="PYGE01000001">
    <property type="protein sequence ID" value="PSL08429.1"/>
    <property type="molecule type" value="Genomic_DNA"/>
</dbReference>
<organism evidence="4 5">
    <name type="scientific">Haloactinopolyspora alba</name>
    <dbReference type="NCBI Taxonomy" id="648780"/>
    <lineage>
        <taxon>Bacteria</taxon>
        <taxon>Bacillati</taxon>
        <taxon>Actinomycetota</taxon>
        <taxon>Actinomycetes</taxon>
        <taxon>Jiangellales</taxon>
        <taxon>Jiangellaceae</taxon>
        <taxon>Haloactinopolyspora</taxon>
    </lineage>
</organism>